<comment type="caution">
    <text evidence="5">The sequence shown here is derived from an EMBL/GenBank/DDBJ whole genome shotgun (WGS) entry which is preliminary data.</text>
</comment>
<keyword evidence="3" id="KW-1133">Transmembrane helix</keyword>
<feature type="domain" description="Transposase (putative) gypsy type" evidence="4">
    <location>
        <begin position="77"/>
        <end position="138"/>
    </location>
</feature>
<evidence type="ECO:0000256" key="1">
    <source>
        <dbReference type="SAM" id="Coils"/>
    </source>
</evidence>
<dbReference type="PANTHER" id="PTHR31099:SF41">
    <property type="entry name" value="TRANSPOSASE (PUTATIVE), GYPSY TYPE-RELATED"/>
    <property type="match status" value="1"/>
</dbReference>
<feature type="transmembrane region" description="Helical" evidence="3">
    <location>
        <begin position="739"/>
        <end position="760"/>
    </location>
</feature>
<evidence type="ECO:0000256" key="2">
    <source>
        <dbReference type="SAM" id="MobiDB-lite"/>
    </source>
</evidence>
<keyword evidence="3" id="KW-0812">Transmembrane</keyword>
<proteinExistence type="predicted"/>
<dbReference type="Proteomes" id="UP001206925">
    <property type="component" value="Unassembled WGS sequence"/>
</dbReference>
<feature type="compositionally biased region" description="Basic and acidic residues" evidence="2">
    <location>
        <begin position="324"/>
        <end position="346"/>
    </location>
</feature>
<accession>A0AAD5G6L5</accession>
<reference evidence="5" key="1">
    <citation type="submission" date="2022-06" db="EMBL/GenBank/DDBJ databases">
        <title>Uncovering the hologenomic basis of an extraordinary plant invasion.</title>
        <authorList>
            <person name="Bieker V.C."/>
            <person name="Martin M.D."/>
            <person name="Gilbert T."/>
            <person name="Hodgins K."/>
            <person name="Battlay P."/>
            <person name="Petersen B."/>
            <person name="Wilson J."/>
        </authorList>
    </citation>
    <scope>NUCLEOTIDE SEQUENCE</scope>
    <source>
        <strain evidence="5">AA19_3_7</strain>
        <tissue evidence="5">Leaf</tissue>
    </source>
</reference>
<dbReference type="PANTHER" id="PTHR31099">
    <property type="entry name" value="OS06G0165300 PROTEIN"/>
    <property type="match status" value="1"/>
</dbReference>
<feature type="non-terminal residue" evidence="5">
    <location>
        <position position="801"/>
    </location>
</feature>
<dbReference type="EMBL" id="JAMZMK010010995">
    <property type="protein sequence ID" value="KAI7729461.1"/>
    <property type="molecule type" value="Genomic_DNA"/>
</dbReference>
<protein>
    <recommendedName>
        <fullName evidence="4">Transposase (putative) gypsy type domain-containing protein</fullName>
    </recommendedName>
</protein>
<dbReference type="Pfam" id="PF04195">
    <property type="entry name" value="Transposase_28"/>
    <property type="match status" value="1"/>
</dbReference>
<keyword evidence="3" id="KW-0472">Membrane</keyword>
<keyword evidence="6" id="KW-1185">Reference proteome</keyword>
<evidence type="ECO:0000313" key="5">
    <source>
        <dbReference type="EMBL" id="KAI7729461.1"/>
    </source>
</evidence>
<feature type="region of interest" description="Disordered" evidence="2">
    <location>
        <begin position="287"/>
        <end position="417"/>
    </location>
</feature>
<keyword evidence="1" id="KW-0175">Coiled coil</keyword>
<feature type="coiled-coil region" evidence="1">
    <location>
        <begin position="492"/>
        <end position="593"/>
    </location>
</feature>
<evidence type="ECO:0000256" key="3">
    <source>
        <dbReference type="SAM" id="Phobius"/>
    </source>
</evidence>
<evidence type="ECO:0000259" key="4">
    <source>
        <dbReference type="Pfam" id="PF04195"/>
    </source>
</evidence>
<organism evidence="5 6">
    <name type="scientific">Ambrosia artemisiifolia</name>
    <name type="common">Common ragweed</name>
    <dbReference type="NCBI Taxonomy" id="4212"/>
    <lineage>
        <taxon>Eukaryota</taxon>
        <taxon>Viridiplantae</taxon>
        <taxon>Streptophyta</taxon>
        <taxon>Embryophyta</taxon>
        <taxon>Tracheophyta</taxon>
        <taxon>Spermatophyta</taxon>
        <taxon>Magnoliopsida</taxon>
        <taxon>eudicotyledons</taxon>
        <taxon>Gunneridae</taxon>
        <taxon>Pentapetalae</taxon>
        <taxon>asterids</taxon>
        <taxon>campanulids</taxon>
        <taxon>Asterales</taxon>
        <taxon>Asteraceae</taxon>
        <taxon>Asteroideae</taxon>
        <taxon>Heliantheae alliance</taxon>
        <taxon>Heliantheae</taxon>
        <taxon>Ambrosia</taxon>
    </lineage>
</organism>
<dbReference type="AlphaFoldDB" id="A0AAD5G6L5"/>
<sequence>SVTDPNNRFVLRSVFLLFINNGRKTRHAPARLGSFEPSLTAFCSKFFDTSVYKPIVPKPSDKITNCPLNHLGFYTRHFDFASLRLPLSVFFLEFLQFYGIDIRQLSPLGAQKVVHFEVVCRSLGGDPTIGLFRQFFYLTTAGDWYTVGEISKTKSMLSDTYSGLKGWKNRFFWMPNNVVPFGMPWHGSKDTLNPKQEDVFDGELYDKLLANRTPLQVFPEPILVLTGISRMWPFPEAEPIIKKGKKEMSVLGFVRRKGKDMVLTSRALSPNEDSILVRTASATYDIPATEKEDVPRAPRGGNLSLEHPISPQGSRPDTPPSHHSVSEVEASKDHHSGSPLRDDSPERNPPSPKDASPSGDVVIGIKAQKTKSTPTRKEHHRKRKEVVEESDDVHQSGKKARVSDVEESQESEESYDMTEPYIPQWKVKNGDTLVDPQVCYQILHHAIPPGELDRARGKKDEYAAEGASVSVVRTLSSVSELVQSYYKKLAMEKKLKRKVGEYKSEVEQLTAKLAKRKKGDRSSVRKGKEAIRAMGEMKVEHEREMEAARSKLSDQEKDMEALKEKLRLSDEQNVTLTRSVNSLEERISKAADEKKAWSVCKDNYDKALEAGEKVMDQLRLFNEEAEKDRDRLVTSIIPSTTYKLLKSVEFLQPLGDMESLLYNSAYHDGLVAGWKAKEAGKKLGEVDGYNVKATEEYEEGAKKWDNTTYEFLEKFKAMAGKPVKEVEELLPSSVLPSQFSPVFVIFDVVVTNTILCYFWLNRALLSFTLRLCMSWRILRGHTLLSSFGARSATFEGAEPLL</sequence>
<name>A0AAD5G6L5_AMBAR</name>
<gene>
    <name evidence="5" type="ORF">M8C21_020368</name>
</gene>
<evidence type="ECO:0000313" key="6">
    <source>
        <dbReference type="Proteomes" id="UP001206925"/>
    </source>
</evidence>
<feature type="compositionally biased region" description="Acidic residues" evidence="2">
    <location>
        <begin position="405"/>
        <end position="416"/>
    </location>
</feature>
<dbReference type="InterPro" id="IPR007321">
    <property type="entry name" value="Transposase_28"/>
</dbReference>